<evidence type="ECO:0000256" key="2">
    <source>
        <dbReference type="ARBA" id="ARBA00022771"/>
    </source>
</evidence>
<dbReference type="GO" id="GO:0061630">
    <property type="term" value="F:ubiquitin protein ligase activity"/>
    <property type="evidence" value="ECO:0007669"/>
    <property type="project" value="TreeGrafter"/>
</dbReference>
<reference evidence="6" key="1">
    <citation type="submission" date="2023-07" db="EMBL/GenBank/DDBJ databases">
        <title>draft genome sequence of fig (Ficus carica).</title>
        <authorList>
            <person name="Takahashi T."/>
            <person name="Nishimura K."/>
        </authorList>
    </citation>
    <scope>NUCLEOTIDE SEQUENCE</scope>
</reference>
<evidence type="ECO:0000256" key="1">
    <source>
        <dbReference type="ARBA" id="ARBA00022723"/>
    </source>
</evidence>
<keyword evidence="7" id="KW-1185">Reference proteome</keyword>
<dbReference type="AlphaFoldDB" id="A0AA87Z8Y7"/>
<dbReference type="PANTHER" id="PTHR45931:SF16">
    <property type="entry name" value="RING_U-BOX SUPERFAMILY PROTEIN"/>
    <property type="match status" value="1"/>
</dbReference>
<dbReference type="SMART" id="SM00184">
    <property type="entry name" value="RING"/>
    <property type="match status" value="1"/>
</dbReference>
<dbReference type="Pfam" id="PF13639">
    <property type="entry name" value="zf-RING_2"/>
    <property type="match status" value="1"/>
</dbReference>
<dbReference type="Proteomes" id="UP001187192">
    <property type="component" value="Unassembled WGS sequence"/>
</dbReference>
<protein>
    <recommendedName>
        <fullName evidence="5">RING-type domain-containing protein</fullName>
    </recommendedName>
</protein>
<dbReference type="Gene3D" id="3.30.40.10">
    <property type="entry name" value="Zinc/RING finger domain, C3HC4 (zinc finger)"/>
    <property type="match status" value="1"/>
</dbReference>
<keyword evidence="3" id="KW-0862">Zinc</keyword>
<dbReference type="GO" id="GO:0008270">
    <property type="term" value="F:zinc ion binding"/>
    <property type="evidence" value="ECO:0007669"/>
    <property type="project" value="UniProtKB-KW"/>
</dbReference>
<dbReference type="PROSITE" id="PS50089">
    <property type="entry name" value="ZF_RING_2"/>
    <property type="match status" value="1"/>
</dbReference>
<evidence type="ECO:0000313" key="7">
    <source>
        <dbReference type="Proteomes" id="UP001187192"/>
    </source>
</evidence>
<organism evidence="6 7">
    <name type="scientific">Ficus carica</name>
    <name type="common">Common fig</name>
    <dbReference type="NCBI Taxonomy" id="3494"/>
    <lineage>
        <taxon>Eukaryota</taxon>
        <taxon>Viridiplantae</taxon>
        <taxon>Streptophyta</taxon>
        <taxon>Embryophyta</taxon>
        <taxon>Tracheophyta</taxon>
        <taxon>Spermatophyta</taxon>
        <taxon>Magnoliopsida</taxon>
        <taxon>eudicotyledons</taxon>
        <taxon>Gunneridae</taxon>
        <taxon>Pentapetalae</taxon>
        <taxon>rosids</taxon>
        <taxon>fabids</taxon>
        <taxon>Rosales</taxon>
        <taxon>Moraceae</taxon>
        <taxon>Ficeae</taxon>
        <taxon>Ficus</taxon>
    </lineage>
</organism>
<accession>A0AA87Z8Y7</accession>
<dbReference type="GO" id="GO:0006511">
    <property type="term" value="P:ubiquitin-dependent protein catabolic process"/>
    <property type="evidence" value="ECO:0007669"/>
    <property type="project" value="TreeGrafter"/>
</dbReference>
<dbReference type="InterPro" id="IPR001841">
    <property type="entry name" value="Znf_RING"/>
</dbReference>
<dbReference type="Gramene" id="FCD_00006770-RA">
    <property type="protein sequence ID" value="FCD_00006770-RA:cds"/>
    <property type="gene ID" value="FCD_00006770"/>
</dbReference>
<dbReference type="InterPro" id="IPR013083">
    <property type="entry name" value="Znf_RING/FYVE/PHD"/>
</dbReference>
<dbReference type="GO" id="GO:0005634">
    <property type="term" value="C:nucleus"/>
    <property type="evidence" value="ECO:0007669"/>
    <property type="project" value="TreeGrafter"/>
</dbReference>
<keyword evidence="2 4" id="KW-0863">Zinc-finger</keyword>
<name>A0AA87Z8Y7_FICCA</name>
<dbReference type="PANTHER" id="PTHR45931">
    <property type="entry name" value="SI:CH211-59O9.10"/>
    <property type="match status" value="1"/>
</dbReference>
<dbReference type="SUPFAM" id="SSF57850">
    <property type="entry name" value="RING/U-box"/>
    <property type="match status" value="1"/>
</dbReference>
<evidence type="ECO:0000259" key="5">
    <source>
        <dbReference type="PROSITE" id="PS50089"/>
    </source>
</evidence>
<comment type="caution">
    <text evidence="6">The sequence shown here is derived from an EMBL/GenBank/DDBJ whole genome shotgun (WGS) entry which is preliminary data.</text>
</comment>
<proteinExistence type="predicted"/>
<keyword evidence="1" id="KW-0479">Metal-binding</keyword>
<dbReference type="EMBL" id="BTGU01000003">
    <property type="protein sequence ID" value="GMN32489.1"/>
    <property type="molecule type" value="Genomic_DNA"/>
</dbReference>
<gene>
    <name evidence="6" type="ORF">TIFTF001_003701</name>
</gene>
<evidence type="ECO:0000256" key="3">
    <source>
        <dbReference type="ARBA" id="ARBA00022833"/>
    </source>
</evidence>
<dbReference type="InterPro" id="IPR051834">
    <property type="entry name" value="RING_finger_E3_ligase"/>
</dbReference>
<evidence type="ECO:0000313" key="6">
    <source>
        <dbReference type="EMBL" id="GMN32489.1"/>
    </source>
</evidence>
<feature type="domain" description="RING-type" evidence="5">
    <location>
        <begin position="264"/>
        <end position="305"/>
    </location>
</feature>
<sequence>MAGESDQLVDPLPIESRTFFSANEYQSRRDEPNLSSPLLTFKIRIIHRIRSNTSNSYHDEMTIHSSRQDFCYPLHRLLESVDEREAVVDDTLSNSQVPFSIDASSNSEGTDHNILLWEESGSYESLEARNDVVIRISDVAARVAGDAVVAGRNLVTMSIVIEKRSTVPREEFQRVVSGPRHGFVIEDDDDYDDDNDDDDDDDDVFSSMFNWAIEQSLLESVESMRPADALAVERLEKLRYDGIRSTDQDQHQHQDDDDDDETTCVICMEEAMIGSPLIQMPCSHLFHEDCIKQWLQKRNACPLCRFSLPSRD</sequence>
<evidence type="ECO:0000256" key="4">
    <source>
        <dbReference type="PROSITE-ProRule" id="PRU00175"/>
    </source>
</evidence>